<dbReference type="InterPro" id="IPR050221">
    <property type="entry name" value="26S_Proteasome_ATPase"/>
</dbReference>
<evidence type="ECO:0000313" key="6">
    <source>
        <dbReference type="Proteomes" id="UP000219522"/>
    </source>
</evidence>
<dbReference type="GO" id="GO:0016887">
    <property type="term" value="F:ATP hydrolysis activity"/>
    <property type="evidence" value="ECO:0007669"/>
    <property type="project" value="InterPro"/>
</dbReference>
<dbReference type="Gene3D" id="3.40.50.300">
    <property type="entry name" value="P-loop containing nucleotide triphosphate hydrolases"/>
    <property type="match status" value="1"/>
</dbReference>
<keyword evidence="3" id="KW-0067">ATP-binding</keyword>
<dbReference type="PANTHER" id="PTHR23073">
    <property type="entry name" value="26S PROTEASOME REGULATORY SUBUNIT"/>
    <property type="match status" value="1"/>
</dbReference>
<evidence type="ECO:0000259" key="4">
    <source>
        <dbReference type="SMART" id="SM00382"/>
    </source>
</evidence>
<protein>
    <submittedName>
        <fullName evidence="5">ATPase family associated with various cellular activities (AAA)</fullName>
    </submittedName>
</protein>
<keyword evidence="2" id="KW-0547">Nucleotide-binding</keyword>
<evidence type="ECO:0000256" key="3">
    <source>
        <dbReference type="ARBA" id="ARBA00022840"/>
    </source>
</evidence>
<name>A0A7Z7I4E9_9BURK</name>
<reference evidence="5 6" key="1">
    <citation type="submission" date="2017-09" db="EMBL/GenBank/DDBJ databases">
        <authorList>
            <person name="Varghese N."/>
            <person name="Submissions S."/>
        </authorList>
    </citation>
    <scope>NUCLEOTIDE SEQUENCE [LARGE SCALE GENOMIC DNA]</scope>
    <source>
        <strain evidence="5 6">OK806</strain>
    </source>
</reference>
<dbReference type="CDD" id="cd19481">
    <property type="entry name" value="RecA-like_protease"/>
    <property type="match status" value="1"/>
</dbReference>
<dbReference type="InterPro" id="IPR003593">
    <property type="entry name" value="AAA+_ATPase"/>
</dbReference>
<dbReference type="Pfam" id="PF00004">
    <property type="entry name" value="AAA"/>
    <property type="match status" value="1"/>
</dbReference>
<organism evidence="5 6">
    <name type="scientific">Caballeronia arationis</name>
    <dbReference type="NCBI Taxonomy" id="1777142"/>
    <lineage>
        <taxon>Bacteria</taxon>
        <taxon>Pseudomonadati</taxon>
        <taxon>Pseudomonadota</taxon>
        <taxon>Betaproteobacteria</taxon>
        <taxon>Burkholderiales</taxon>
        <taxon>Burkholderiaceae</taxon>
        <taxon>Caballeronia</taxon>
    </lineage>
</organism>
<dbReference type="Proteomes" id="UP000219522">
    <property type="component" value="Unassembled WGS sequence"/>
</dbReference>
<dbReference type="EMBL" id="OCSU01000001">
    <property type="protein sequence ID" value="SOE54396.1"/>
    <property type="molecule type" value="Genomic_DNA"/>
</dbReference>
<dbReference type="GO" id="GO:0005524">
    <property type="term" value="F:ATP binding"/>
    <property type="evidence" value="ECO:0007669"/>
    <property type="project" value="UniProtKB-KW"/>
</dbReference>
<evidence type="ECO:0000313" key="5">
    <source>
        <dbReference type="EMBL" id="SOE54396.1"/>
    </source>
</evidence>
<dbReference type="SMART" id="SM00382">
    <property type="entry name" value="AAA"/>
    <property type="match status" value="1"/>
</dbReference>
<dbReference type="RefSeq" id="WP_167306271.1">
    <property type="nucleotide sequence ID" value="NZ_OCSU01000001.1"/>
</dbReference>
<accession>A0A7Z7I4E9</accession>
<dbReference type="Pfam" id="PF22977">
    <property type="entry name" value="WHD"/>
    <property type="match status" value="1"/>
</dbReference>
<sequence length="733" mass="79407">MSRSDSVTAGLEIDQQPALAWLDCLIEREILRLRARYELSLDELRGIYISDQQVDALLSTRLANGNGDPAAELGAQARALAPRIEPDGPLARLGARLGIEDAQLDIILLALAPELDLRYEALYAYLNNDVARKHLTTDLALRLLSGARAGAPAQRRWFARCAPLTASGALEWLDDATPRSSLQQGFVLTPLVAQALTGQPLADPRWAPNLHWLTPETAAHVSAATREALMQASNVRVALLVGDDSCDRIAAALHWAHMHDRASLRVPVSALAAERDMACVRGALLAARLACAQIVIDDDSPADAGHIERAAHARPLAQALIDAPAPVAIATSALGTWAQRLADLPYVRVELALPDVEERRRLWQSALLASQGPLKPAEASRAADACSLLARALARRFAIGPARIAAVVASLMPPERDAMPTPGEHPADTDCLARAGQLAAQAGLRADEALGRLATRVVRQHDWSRIVLPDNTLRQLHEIADAIGQRERVYHDWRMLERTGQSAGLAILFTGSSGTGKTMAASVVANAAGLDLYRIDLASVVSKYIGETEQNLDRIFSAAHGSNAILLFDEADALMGKRSEVKDAHDRYANLEVAYLLQKLEEHDGVAILASNLPKNLDSAFTRRIHYTLEFGRPNALLRERLWRGMFGPAVPLADDIDWRFLAEKFETTGGEIQAIALDAAFLAAARDEPVSMPHLMHAMARRQTKQGNPGGLARFEAHRASMNQSQASGFDA</sequence>
<proteinExistence type="inferred from homology"/>
<evidence type="ECO:0000256" key="2">
    <source>
        <dbReference type="ARBA" id="ARBA00022741"/>
    </source>
</evidence>
<gene>
    <name evidence="5" type="ORF">SAMN05446927_0819</name>
</gene>
<keyword evidence="6" id="KW-1185">Reference proteome</keyword>
<dbReference type="AlphaFoldDB" id="A0A7Z7I4E9"/>
<dbReference type="InterPro" id="IPR054472">
    <property type="entry name" value="WHD"/>
</dbReference>
<dbReference type="SUPFAM" id="SSF52540">
    <property type="entry name" value="P-loop containing nucleoside triphosphate hydrolases"/>
    <property type="match status" value="1"/>
</dbReference>
<dbReference type="InterPro" id="IPR003959">
    <property type="entry name" value="ATPase_AAA_core"/>
</dbReference>
<comment type="caution">
    <text evidence="5">The sequence shown here is derived from an EMBL/GenBank/DDBJ whole genome shotgun (WGS) entry which is preliminary data.</text>
</comment>
<dbReference type="InterPro" id="IPR027417">
    <property type="entry name" value="P-loop_NTPase"/>
</dbReference>
<feature type="domain" description="AAA+ ATPase" evidence="4">
    <location>
        <begin position="503"/>
        <end position="631"/>
    </location>
</feature>
<comment type="similarity">
    <text evidence="1">Belongs to the AAA ATPase family.</text>
</comment>
<evidence type="ECO:0000256" key="1">
    <source>
        <dbReference type="ARBA" id="ARBA00006914"/>
    </source>
</evidence>